<evidence type="ECO:0000259" key="1">
    <source>
        <dbReference type="Pfam" id="PF02036"/>
    </source>
</evidence>
<dbReference type="STRING" id="589385.SAMN05421504_102891"/>
<accession>A0A1H3AFG0</accession>
<feature type="domain" description="SCP2" evidence="1">
    <location>
        <begin position="17"/>
        <end position="118"/>
    </location>
</feature>
<name>A0A1H3AFG0_9PSEU</name>
<reference evidence="2 3" key="1">
    <citation type="submission" date="2016-10" db="EMBL/GenBank/DDBJ databases">
        <authorList>
            <person name="de Groot N.N."/>
        </authorList>
    </citation>
    <scope>NUCLEOTIDE SEQUENCE [LARGE SCALE GENOMIC DNA]</scope>
    <source>
        <strain evidence="2 3">CPCC 202699</strain>
    </source>
</reference>
<dbReference type="SUPFAM" id="SSF55718">
    <property type="entry name" value="SCP-like"/>
    <property type="match status" value="1"/>
</dbReference>
<dbReference type="Pfam" id="PF02036">
    <property type="entry name" value="SCP2"/>
    <property type="match status" value="1"/>
</dbReference>
<protein>
    <submittedName>
        <fullName evidence="2">SCP-2 sterol transfer family protein</fullName>
    </submittedName>
</protein>
<dbReference type="InterPro" id="IPR003033">
    <property type="entry name" value="SCP2_sterol-bd_dom"/>
</dbReference>
<keyword evidence="3" id="KW-1185">Reference proteome</keyword>
<sequence>MGKTDDAKVTRAELDEIFDRMDAHLDRDRARELDVVVRWRLTGGSGEGGYDRYETVLADGACKVRREMGERPRVTITLAPSDFLKLVTRQATPAVLFVTGKIKVKGDLAFAAGLSGFFQLPKPE</sequence>
<proteinExistence type="predicted"/>
<dbReference type="EMBL" id="FNON01000002">
    <property type="protein sequence ID" value="SDX27914.1"/>
    <property type="molecule type" value="Genomic_DNA"/>
</dbReference>
<organism evidence="2 3">
    <name type="scientific">Amycolatopsis xylanica</name>
    <dbReference type="NCBI Taxonomy" id="589385"/>
    <lineage>
        <taxon>Bacteria</taxon>
        <taxon>Bacillati</taxon>
        <taxon>Actinomycetota</taxon>
        <taxon>Actinomycetes</taxon>
        <taxon>Pseudonocardiales</taxon>
        <taxon>Pseudonocardiaceae</taxon>
        <taxon>Amycolatopsis</taxon>
    </lineage>
</organism>
<evidence type="ECO:0000313" key="3">
    <source>
        <dbReference type="Proteomes" id="UP000199515"/>
    </source>
</evidence>
<dbReference type="AlphaFoldDB" id="A0A1H3AFG0"/>
<evidence type="ECO:0000313" key="2">
    <source>
        <dbReference type="EMBL" id="SDX27914.1"/>
    </source>
</evidence>
<dbReference type="InterPro" id="IPR036527">
    <property type="entry name" value="SCP2_sterol-bd_dom_sf"/>
</dbReference>
<gene>
    <name evidence="2" type="ORF">SAMN05421504_102891</name>
</gene>
<dbReference type="Proteomes" id="UP000199515">
    <property type="component" value="Unassembled WGS sequence"/>
</dbReference>
<dbReference type="Gene3D" id="3.30.1050.10">
    <property type="entry name" value="SCP2 sterol-binding domain"/>
    <property type="match status" value="1"/>
</dbReference>